<sequence length="295" mass="33895">MTFAYENIRLAELVAVTEQNKVMFDDFVSFLSTLGYQSLHNFIDEKDSNQAIDTLVAYFERKLPTGVQLLDGIARPYQQDKAKWLLVSWILRDAPEQRLRPMLKYIEGRTLNHRRAVLLNLIREHVSHFLSQPERWNWPTIAEVMSDRLEGSRRAIKGTLFEAIVRRILSELFEQYQLPLKVSEVEIRLEGETYDVAVDGPKERILIPVKTRETMGGGHALLFTRDIHKSISAARAAELECIPIVIAESWGGKLESLNAKHVIYVDRNPNQIKEVEPMLREQIAACMPIFVKLAA</sequence>
<proteinExistence type="predicted"/>
<dbReference type="RefSeq" id="WP_094538925.1">
    <property type="nucleotide sequence ID" value="NZ_JBHEER010000012.1"/>
</dbReference>
<organism evidence="1 2">
    <name type="scientific">Brucella grignonensis</name>
    <dbReference type="NCBI Taxonomy" id="94627"/>
    <lineage>
        <taxon>Bacteria</taxon>
        <taxon>Pseudomonadati</taxon>
        <taxon>Pseudomonadota</taxon>
        <taxon>Alphaproteobacteria</taxon>
        <taxon>Hyphomicrobiales</taxon>
        <taxon>Brucellaceae</taxon>
        <taxon>Brucella/Ochrobactrum group</taxon>
        <taxon>Brucella</taxon>
    </lineage>
</organism>
<name>A0A256FRC4_9HYPH</name>
<protein>
    <submittedName>
        <fullName evidence="1">Uncharacterized protein</fullName>
    </submittedName>
</protein>
<dbReference type="OrthoDB" id="509550at2"/>
<comment type="caution">
    <text evidence="1">The sequence shown here is derived from an EMBL/GenBank/DDBJ whole genome shotgun (WGS) entry which is preliminary data.</text>
</comment>
<dbReference type="EMBL" id="NNRL01000147">
    <property type="protein sequence ID" value="OYR17422.1"/>
    <property type="molecule type" value="Genomic_DNA"/>
</dbReference>
<dbReference type="AlphaFoldDB" id="A0A256FRC4"/>
<keyword evidence="2" id="KW-1185">Reference proteome</keyword>
<accession>A0A256FRC4</accession>
<evidence type="ECO:0000313" key="1">
    <source>
        <dbReference type="EMBL" id="OYR17422.1"/>
    </source>
</evidence>
<gene>
    <name evidence="1" type="ORF">CEV33_3879</name>
</gene>
<dbReference type="Proteomes" id="UP000216478">
    <property type="component" value="Unassembled WGS sequence"/>
</dbReference>
<evidence type="ECO:0000313" key="2">
    <source>
        <dbReference type="Proteomes" id="UP000216478"/>
    </source>
</evidence>
<reference evidence="1 2" key="1">
    <citation type="submission" date="2017-07" db="EMBL/GenBank/DDBJ databases">
        <title>Phylogenetic study on the rhizospheric bacterium Ochrobactrum sp. A44.</title>
        <authorList>
            <person name="Krzyzanowska D.M."/>
            <person name="Ossowicki A."/>
            <person name="Rajewska M."/>
            <person name="Maciag T."/>
            <person name="Kaczynski Z."/>
            <person name="Czerwicka M."/>
            <person name="Jafra S."/>
        </authorList>
    </citation>
    <scope>NUCLEOTIDE SEQUENCE [LARGE SCALE GENOMIC DNA]</scope>
    <source>
        <strain evidence="1 2">OgA9a</strain>
    </source>
</reference>